<dbReference type="SUPFAM" id="SSF53448">
    <property type="entry name" value="Nucleotide-diphospho-sugar transferases"/>
    <property type="match status" value="1"/>
</dbReference>
<dbReference type="AlphaFoldDB" id="A0AA94H3V5"/>
<reference evidence="2 4" key="2">
    <citation type="submission" date="2021-03" db="EMBL/GenBank/DDBJ databases">
        <authorList>
            <person name="Li Y."/>
            <person name="Li S."/>
            <person name="Chen M."/>
            <person name="Peng G."/>
            <person name="Tan Z."/>
            <person name="An Q."/>
        </authorList>
    </citation>
    <scope>NUCLEOTIDE SEQUENCE [LARGE SCALE GENOMIC DNA]</scope>
    <source>
        <strain evidence="2 4">Ola 51</strain>
    </source>
</reference>
<evidence type="ECO:0000313" key="2">
    <source>
        <dbReference type="EMBL" id="ANI82284.2"/>
    </source>
</evidence>
<evidence type="ECO:0000313" key="3">
    <source>
        <dbReference type="EMBL" id="SFC53320.1"/>
    </source>
</evidence>
<dbReference type="InterPro" id="IPR001173">
    <property type="entry name" value="Glyco_trans_2-like"/>
</dbReference>
<dbReference type="Proteomes" id="UP000182314">
    <property type="component" value="Unassembled WGS sequence"/>
</dbReference>
<dbReference type="GO" id="GO:0016740">
    <property type="term" value="F:transferase activity"/>
    <property type="evidence" value="ECO:0007669"/>
    <property type="project" value="UniProtKB-KW"/>
</dbReference>
<name>A0AA94H3V5_9ENTR</name>
<dbReference type="CDD" id="cd00761">
    <property type="entry name" value="Glyco_tranf_GTA_type"/>
    <property type="match status" value="1"/>
</dbReference>
<feature type="domain" description="Glycosyltransferase 2-like" evidence="1">
    <location>
        <begin position="6"/>
        <end position="156"/>
    </location>
</feature>
<evidence type="ECO:0000313" key="4">
    <source>
        <dbReference type="Proteomes" id="UP000078227"/>
    </source>
</evidence>
<proteinExistence type="predicted"/>
<evidence type="ECO:0000259" key="1">
    <source>
        <dbReference type="Pfam" id="PF00535"/>
    </source>
</evidence>
<keyword evidence="3" id="KW-0808">Transferase</keyword>
<dbReference type="Gene3D" id="3.90.550.10">
    <property type="entry name" value="Spore Coat Polysaccharide Biosynthesis Protein SpsA, Chain A"/>
    <property type="match status" value="1"/>
</dbReference>
<dbReference type="EMBL" id="FOKO01000003">
    <property type="protein sequence ID" value="SFC53320.1"/>
    <property type="molecule type" value="Genomic_DNA"/>
</dbReference>
<dbReference type="InterPro" id="IPR029044">
    <property type="entry name" value="Nucleotide-diphossugar_trans"/>
</dbReference>
<dbReference type="RefSeq" id="WP_071892641.1">
    <property type="nucleotide sequence ID" value="NZ_CP014007.2"/>
</dbReference>
<reference evidence="3 5" key="1">
    <citation type="submission" date="2016-10" db="EMBL/GenBank/DDBJ databases">
        <authorList>
            <person name="Varghese N."/>
            <person name="Submissions S."/>
        </authorList>
    </citation>
    <scope>NUCLEOTIDE SEQUENCE [LARGE SCALE GENOMIC DNA]</scope>
    <source>
        <strain evidence="3 5">CGMCC 1.7012</strain>
    </source>
</reference>
<sequence length="278" mass="31633">MISVNITTTFSRSSLCSATLWSLINQSVTPDAINLWISHDSYLADGGFDKAPEWVAQLNSIKNIIKVRFTSNIGPYRKMIPVLREADIDDIIVYADDDVIYGEHWLAKLYDAYMKCNKKNVVATRVRIKQKNFFGKNKSYNLCRIENRNALLNSNFIITGIGGCILSKSNIDEALLNINDYKIIAPKTDDIWFSKVVEKSNCNVYVCAEALAEIQEIKHTTAALNVSNTIRHVQESVVSRQFNKMTSYMLGYCGFPISNNDKMIKHVDEYFEKVCKNK</sequence>
<gene>
    <name evidence="2" type="ORF">AWR26_08990</name>
    <name evidence="3" type="ORF">SAMN05216286_2608</name>
</gene>
<accession>A0AA94H3V5</accession>
<organism evidence="3 5">
    <name type="scientific">Kosakonia oryzae</name>
    <dbReference type="NCBI Taxonomy" id="497725"/>
    <lineage>
        <taxon>Bacteria</taxon>
        <taxon>Pseudomonadati</taxon>
        <taxon>Pseudomonadota</taxon>
        <taxon>Gammaproteobacteria</taxon>
        <taxon>Enterobacterales</taxon>
        <taxon>Enterobacteriaceae</taxon>
        <taxon>Kosakonia</taxon>
    </lineage>
</organism>
<dbReference type="Proteomes" id="UP000078227">
    <property type="component" value="Chromosome"/>
</dbReference>
<dbReference type="Pfam" id="PF00535">
    <property type="entry name" value="Glycos_transf_2"/>
    <property type="match status" value="1"/>
</dbReference>
<keyword evidence="4" id="KW-1185">Reference proteome</keyword>
<evidence type="ECO:0000313" key="5">
    <source>
        <dbReference type="Proteomes" id="UP000182314"/>
    </source>
</evidence>
<protein>
    <submittedName>
        <fullName evidence="3">Glycosyl transferase family 2</fullName>
    </submittedName>
    <submittedName>
        <fullName evidence="2">Glycosyltransferase</fullName>
    </submittedName>
</protein>
<dbReference type="EMBL" id="CP014007">
    <property type="protein sequence ID" value="ANI82284.2"/>
    <property type="molecule type" value="Genomic_DNA"/>
</dbReference>